<evidence type="ECO:0000313" key="7">
    <source>
        <dbReference type="Proteomes" id="UP000188318"/>
    </source>
</evidence>
<dbReference type="SUPFAM" id="SSF57701">
    <property type="entry name" value="Zn2/Cys6 DNA-binding domain"/>
    <property type="match status" value="1"/>
</dbReference>
<gene>
    <name evidence="6" type="ORF">ASPCADRAFT_162738</name>
</gene>
<keyword evidence="1" id="KW-0805">Transcription regulation</keyword>
<dbReference type="Gene3D" id="4.10.240.10">
    <property type="entry name" value="Zn(2)-C6 fungal-type DNA-binding domain"/>
    <property type="match status" value="1"/>
</dbReference>
<dbReference type="VEuPathDB" id="FungiDB:ASPCADRAFT_162738"/>
<dbReference type="EMBL" id="KV907495">
    <property type="protein sequence ID" value="OOF98923.1"/>
    <property type="molecule type" value="Genomic_DNA"/>
</dbReference>
<dbReference type="Pfam" id="PF00172">
    <property type="entry name" value="Zn_clus"/>
    <property type="match status" value="1"/>
</dbReference>
<feature type="domain" description="Zn(2)-C6 fungal-type" evidence="5">
    <location>
        <begin position="10"/>
        <end position="39"/>
    </location>
</feature>
<keyword evidence="3" id="KW-0804">Transcription</keyword>
<dbReference type="AlphaFoldDB" id="A0A1R3RWR5"/>
<dbReference type="STRING" id="602072.A0A1R3RWR5"/>
<dbReference type="OMA" id="CWNNIRV"/>
<dbReference type="OrthoDB" id="5429770at2759"/>
<dbReference type="InterPro" id="IPR036864">
    <property type="entry name" value="Zn2-C6_fun-type_DNA-bd_sf"/>
</dbReference>
<dbReference type="CDD" id="cd00067">
    <property type="entry name" value="GAL4"/>
    <property type="match status" value="1"/>
</dbReference>
<evidence type="ECO:0000256" key="3">
    <source>
        <dbReference type="ARBA" id="ARBA00023163"/>
    </source>
</evidence>
<accession>A0A1R3RWR5</accession>
<evidence type="ECO:0000256" key="2">
    <source>
        <dbReference type="ARBA" id="ARBA00023125"/>
    </source>
</evidence>
<dbReference type="PANTHER" id="PTHR38791:SF1">
    <property type="entry name" value="TRANSCRIPTION FACTOR, PUTATIVE-RELATED"/>
    <property type="match status" value="1"/>
</dbReference>
<proteinExistence type="predicted"/>
<dbReference type="Proteomes" id="UP000188318">
    <property type="component" value="Unassembled WGS sequence"/>
</dbReference>
<dbReference type="GO" id="GO:0003677">
    <property type="term" value="F:DNA binding"/>
    <property type="evidence" value="ECO:0007669"/>
    <property type="project" value="UniProtKB-KW"/>
</dbReference>
<evidence type="ECO:0000313" key="6">
    <source>
        <dbReference type="EMBL" id="OOF98923.1"/>
    </source>
</evidence>
<evidence type="ECO:0000256" key="4">
    <source>
        <dbReference type="ARBA" id="ARBA00023242"/>
    </source>
</evidence>
<dbReference type="GO" id="GO:0009893">
    <property type="term" value="P:positive regulation of metabolic process"/>
    <property type="evidence" value="ECO:0007669"/>
    <property type="project" value="UniProtKB-ARBA"/>
</dbReference>
<dbReference type="InterPro" id="IPR001138">
    <property type="entry name" value="Zn2Cys6_DnaBD"/>
</dbReference>
<dbReference type="GO" id="GO:0000981">
    <property type="term" value="F:DNA-binding transcription factor activity, RNA polymerase II-specific"/>
    <property type="evidence" value="ECO:0007669"/>
    <property type="project" value="InterPro"/>
</dbReference>
<sequence length="483" mass="54888">MVYRGRPSKSCRECRRRDIKCDKQTEGCSQCVRAGLTCSGYQNPTDLIILDETPTTTEKVLKKRALQRQSSPDPLSTRLLPTVFQRAKHLYISQYVQDTPAISLFSYMQVFYPPRSDDFPLLETVINAVFMATFSTLQGCQPALYHAQVGYGSALSLARKAIQSPKEALLDRTLFSILLMSVFERLASSERQRFNSRNGHLQGAFELMSLRGNGQFTDKGGVTMFLHLTELVILDCLANDVDVPLRYMSLRQQALWNAEDTSSLRWSFLEIMLEYAQLEHSAGSSIAAEDVIYRAKALDKSLDQLCKHLPSFISRRQGPEPLNASAARSDIYPDYNTQRCWNNIRVVRIQLARIIREQCSQVLGNSIDDASIMEELHSSNQRAISLSSEICLSVPCKGAHSRLPYTISSVQSSTLLFYLHVAKEMVSGPAEARLSISERLQYLTERQPPSQHKSWDSLLYDPYNKPRNVWKVWLRMGREDYSI</sequence>
<keyword evidence="4" id="KW-0539">Nucleus</keyword>
<name>A0A1R3RWR5_ASPC5</name>
<evidence type="ECO:0000256" key="1">
    <source>
        <dbReference type="ARBA" id="ARBA00023015"/>
    </source>
</evidence>
<dbReference type="GO" id="GO:0008270">
    <property type="term" value="F:zinc ion binding"/>
    <property type="evidence" value="ECO:0007669"/>
    <property type="project" value="InterPro"/>
</dbReference>
<dbReference type="PROSITE" id="PS50048">
    <property type="entry name" value="ZN2_CY6_FUNGAL_2"/>
    <property type="match status" value="1"/>
</dbReference>
<organism evidence="6 7">
    <name type="scientific">Aspergillus carbonarius (strain ITEM 5010)</name>
    <dbReference type="NCBI Taxonomy" id="602072"/>
    <lineage>
        <taxon>Eukaryota</taxon>
        <taxon>Fungi</taxon>
        <taxon>Dikarya</taxon>
        <taxon>Ascomycota</taxon>
        <taxon>Pezizomycotina</taxon>
        <taxon>Eurotiomycetes</taxon>
        <taxon>Eurotiomycetidae</taxon>
        <taxon>Eurotiales</taxon>
        <taxon>Aspergillaceae</taxon>
        <taxon>Aspergillus</taxon>
        <taxon>Aspergillus subgen. Circumdati</taxon>
    </lineage>
</organism>
<keyword evidence="2" id="KW-0238">DNA-binding</keyword>
<dbReference type="SMART" id="SM00066">
    <property type="entry name" value="GAL4"/>
    <property type="match status" value="1"/>
</dbReference>
<protein>
    <recommendedName>
        <fullName evidence="5">Zn(2)-C6 fungal-type domain-containing protein</fullName>
    </recommendedName>
</protein>
<dbReference type="InterPro" id="IPR053175">
    <property type="entry name" value="DHMBA_Reg_Transcription_Factor"/>
</dbReference>
<keyword evidence="7" id="KW-1185">Reference proteome</keyword>
<dbReference type="PANTHER" id="PTHR38791">
    <property type="entry name" value="ZN(II)2CYS6 TRANSCRIPTION FACTOR (EUROFUNG)-RELATED-RELATED"/>
    <property type="match status" value="1"/>
</dbReference>
<evidence type="ECO:0000259" key="5">
    <source>
        <dbReference type="PROSITE" id="PS50048"/>
    </source>
</evidence>
<reference evidence="7" key="1">
    <citation type="journal article" date="2017" name="Genome Biol.">
        <title>Comparative genomics reveals high biological diversity and specific adaptations in the industrially and medically important fungal genus Aspergillus.</title>
        <authorList>
            <person name="de Vries R.P."/>
            <person name="Riley R."/>
            <person name="Wiebenga A."/>
            <person name="Aguilar-Osorio G."/>
            <person name="Amillis S."/>
            <person name="Uchima C.A."/>
            <person name="Anderluh G."/>
            <person name="Asadollahi M."/>
            <person name="Askin M."/>
            <person name="Barry K."/>
            <person name="Battaglia E."/>
            <person name="Bayram O."/>
            <person name="Benocci T."/>
            <person name="Braus-Stromeyer S.A."/>
            <person name="Caldana C."/>
            <person name="Canovas D."/>
            <person name="Cerqueira G.C."/>
            <person name="Chen F."/>
            <person name="Chen W."/>
            <person name="Choi C."/>
            <person name="Clum A."/>
            <person name="Dos Santos R.A."/>
            <person name="Damasio A.R."/>
            <person name="Diallinas G."/>
            <person name="Emri T."/>
            <person name="Fekete E."/>
            <person name="Flipphi M."/>
            <person name="Freyberg S."/>
            <person name="Gallo A."/>
            <person name="Gournas C."/>
            <person name="Habgood R."/>
            <person name="Hainaut M."/>
            <person name="Harispe M.L."/>
            <person name="Henrissat B."/>
            <person name="Hilden K.S."/>
            <person name="Hope R."/>
            <person name="Hossain A."/>
            <person name="Karabika E."/>
            <person name="Karaffa L."/>
            <person name="Karanyi Z."/>
            <person name="Krasevec N."/>
            <person name="Kuo A."/>
            <person name="Kusch H."/>
            <person name="LaButti K."/>
            <person name="Lagendijk E.L."/>
            <person name="Lapidus A."/>
            <person name="Levasseur A."/>
            <person name="Lindquist E."/>
            <person name="Lipzen A."/>
            <person name="Logrieco A.F."/>
            <person name="MacCabe A."/>
            <person name="Maekelae M.R."/>
            <person name="Malavazi I."/>
            <person name="Melin P."/>
            <person name="Meyer V."/>
            <person name="Mielnichuk N."/>
            <person name="Miskei M."/>
            <person name="Molnar A.P."/>
            <person name="Mule G."/>
            <person name="Ngan C.Y."/>
            <person name="Orejas M."/>
            <person name="Orosz E."/>
            <person name="Ouedraogo J.P."/>
            <person name="Overkamp K.M."/>
            <person name="Park H.-S."/>
            <person name="Perrone G."/>
            <person name="Piumi F."/>
            <person name="Punt P.J."/>
            <person name="Ram A.F."/>
            <person name="Ramon A."/>
            <person name="Rauscher S."/>
            <person name="Record E."/>
            <person name="Riano-Pachon D.M."/>
            <person name="Robert V."/>
            <person name="Roehrig J."/>
            <person name="Ruller R."/>
            <person name="Salamov A."/>
            <person name="Salih N.S."/>
            <person name="Samson R.A."/>
            <person name="Sandor E."/>
            <person name="Sanguinetti M."/>
            <person name="Schuetze T."/>
            <person name="Sepcic K."/>
            <person name="Shelest E."/>
            <person name="Sherlock G."/>
            <person name="Sophianopoulou V."/>
            <person name="Squina F.M."/>
            <person name="Sun H."/>
            <person name="Susca A."/>
            <person name="Todd R.B."/>
            <person name="Tsang A."/>
            <person name="Unkles S.E."/>
            <person name="van de Wiele N."/>
            <person name="van Rossen-Uffink D."/>
            <person name="Oliveira J.V."/>
            <person name="Vesth T.C."/>
            <person name="Visser J."/>
            <person name="Yu J.-H."/>
            <person name="Zhou M."/>
            <person name="Andersen M.R."/>
            <person name="Archer D.B."/>
            <person name="Baker S.E."/>
            <person name="Benoit I."/>
            <person name="Brakhage A.A."/>
            <person name="Braus G.H."/>
            <person name="Fischer R."/>
            <person name="Frisvad J.C."/>
            <person name="Goldman G.H."/>
            <person name="Houbraken J."/>
            <person name="Oakley B."/>
            <person name="Pocsi I."/>
            <person name="Scazzocchio C."/>
            <person name="Seiboth B."/>
            <person name="vanKuyk P.A."/>
            <person name="Wortman J."/>
            <person name="Dyer P.S."/>
            <person name="Grigoriev I.V."/>
        </authorList>
    </citation>
    <scope>NUCLEOTIDE SEQUENCE [LARGE SCALE GENOMIC DNA]</scope>
    <source>
        <strain evidence="7">ITEM 5010</strain>
    </source>
</reference>